<feature type="region of interest" description="Disordered" evidence="1">
    <location>
        <begin position="76"/>
        <end position="96"/>
    </location>
</feature>
<feature type="transmembrane region" description="Helical" evidence="2">
    <location>
        <begin position="54"/>
        <end position="72"/>
    </location>
</feature>
<reference evidence="3" key="1">
    <citation type="submission" date="2009-01" db="EMBL/GenBank/DDBJ databases">
        <title>Complete sequence of Anaeromyxobacter dehalogenans 2CP-1.</title>
        <authorList>
            <consortium name="US DOE Joint Genome Institute"/>
            <person name="Lucas S."/>
            <person name="Copeland A."/>
            <person name="Lapidus A."/>
            <person name="Glavina del Rio T."/>
            <person name="Dalin E."/>
            <person name="Tice H."/>
            <person name="Bruce D."/>
            <person name="Goodwin L."/>
            <person name="Pitluck S."/>
            <person name="Saunders E."/>
            <person name="Brettin T."/>
            <person name="Detter J.C."/>
            <person name="Han C."/>
            <person name="Larimer F."/>
            <person name="Land M."/>
            <person name="Hauser L."/>
            <person name="Kyrpides N."/>
            <person name="Ovchinnikova G."/>
            <person name="Beliaev A.S."/>
            <person name="Richardson P."/>
        </authorList>
    </citation>
    <scope>NUCLEOTIDE SEQUENCE</scope>
    <source>
        <strain evidence="3">2CP-1</strain>
    </source>
</reference>
<keyword evidence="2" id="KW-1133">Transmembrane helix</keyword>
<dbReference type="RefSeq" id="WP_012631651.1">
    <property type="nucleotide sequence ID" value="NC_011891.1"/>
</dbReference>
<gene>
    <name evidence="3" type="ordered locus">A2cp1_0229</name>
</gene>
<keyword evidence="2" id="KW-0812">Transmembrane</keyword>
<dbReference type="EMBL" id="CP001359">
    <property type="protein sequence ID" value="ACL63588.1"/>
    <property type="molecule type" value="Genomic_DNA"/>
</dbReference>
<protein>
    <submittedName>
        <fullName evidence="3">Uncharacterized protein</fullName>
    </submittedName>
</protein>
<name>B8J8Z0_ANAD2</name>
<proteinExistence type="predicted"/>
<evidence type="ECO:0000256" key="1">
    <source>
        <dbReference type="SAM" id="MobiDB-lite"/>
    </source>
</evidence>
<keyword evidence="2" id="KW-0472">Membrane</keyword>
<accession>B8J8Z0</accession>
<dbReference type="KEGG" id="acp:A2cp1_0229"/>
<feature type="transmembrane region" description="Helical" evidence="2">
    <location>
        <begin position="25"/>
        <end position="48"/>
    </location>
</feature>
<evidence type="ECO:0000313" key="3">
    <source>
        <dbReference type="EMBL" id="ACL63588.1"/>
    </source>
</evidence>
<sequence length="96" mass="10497">MNRFVVRRRADGVVHLRRRSFRHLLVDRIAWTMALLFVATAAGMTALVAALVEFPLVVILLAPVVGLGIWAGRLARGDGLQPAPAPVDPRPPRRVA</sequence>
<dbReference type="HOGENOM" id="CLU_2353716_0_0_7"/>
<dbReference type="Proteomes" id="UP000007089">
    <property type="component" value="Chromosome"/>
</dbReference>
<evidence type="ECO:0000256" key="2">
    <source>
        <dbReference type="SAM" id="Phobius"/>
    </source>
</evidence>
<keyword evidence="4" id="KW-1185">Reference proteome</keyword>
<evidence type="ECO:0000313" key="4">
    <source>
        <dbReference type="Proteomes" id="UP000007089"/>
    </source>
</evidence>
<dbReference type="AlphaFoldDB" id="B8J8Z0"/>
<organism evidence="3 4">
    <name type="scientific">Anaeromyxobacter dehalogenans (strain ATCC BAA-258 / DSM 21875 / 2CP-1)</name>
    <dbReference type="NCBI Taxonomy" id="455488"/>
    <lineage>
        <taxon>Bacteria</taxon>
        <taxon>Pseudomonadati</taxon>
        <taxon>Myxococcota</taxon>
        <taxon>Myxococcia</taxon>
        <taxon>Myxococcales</taxon>
        <taxon>Cystobacterineae</taxon>
        <taxon>Anaeromyxobacteraceae</taxon>
        <taxon>Anaeromyxobacter</taxon>
    </lineage>
</organism>